<gene>
    <name evidence="2" type="ORF">PCOR1329_LOCUS53111</name>
</gene>
<reference evidence="2" key="1">
    <citation type="submission" date="2023-10" db="EMBL/GenBank/DDBJ databases">
        <authorList>
            <person name="Chen Y."/>
            <person name="Shah S."/>
            <person name="Dougan E. K."/>
            <person name="Thang M."/>
            <person name="Chan C."/>
        </authorList>
    </citation>
    <scope>NUCLEOTIDE SEQUENCE [LARGE SCALE GENOMIC DNA]</scope>
</reference>
<organism evidence="2 3">
    <name type="scientific">Prorocentrum cordatum</name>
    <dbReference type="NCBI Taxonomy" id="2364126"/>
    <lineage>
        <taxon>Eukaryota</taxon>
        <taxon>Sar</taxon>
        <taxon>Alveolata</taxon>
        <taxon>Dinophyceae</taxon>
        <taxon>Prorocentrales</taxon>
        <taxon>Prorocentraceae</taxon>
        <taxon>Prorocentrum</taxon>
    </lineage>
</organism>
<evidence type="ECO:0000313" key="3">
    <source>
        <dbReference type="Proteomes" id="UP001189429"/>
    </source>
</evidence>
<accession>A0ABN9UZ84</accession>
<feature type="compositionally biased region" description="Pro residues" evidence="1">
    <location>
        <begin position="13"/>
        <end position="26"/>
    </location>
</feature>
<feature type="compositionally biased region" description="Pro residues" evidence="1">
    <location>
        <begin position="45"/>
        <end position="60"/>
    </location>
</feature>
<evidence type="ECO:0000313" key="2">
    <source>
        <dbReference type="EMBL" id="CAK0865651.1"/>
    </source>
</evidence>
<protein>
    <submittedName>
        <fullName evidence="2">Uncharacterized protein</fullName>
    </submittedName>
</protein>
<dbReference type="Proteomes" id="UP001189429">
    <property type="component" value="Unassembled WGS sequence"/>
</dbReference>
<feature type="compositionally biased region" description="Low complexity" evidence="1">
    <location>
        <begin position="110"/>
        <end position="119"/>
    </location>
</feature>
<feature type="region of interest" description="Disordered" evidence="1">
    <location>
        <begin position="222"/>
        <end position="247"/>
    </location>
</feature>
<name>A0ABN9UZ84_9DINO</name>
<sequence length="490" mass="51860">MAARRGLPAQGPQAPPPPPAQPPPSPAAAGALWCPVLSGGAEAPSAPPRLSPPSPPPSLPCSPRTPLSARSQPPAWAGEVRLDICKEPLGGTLPVAELTPRIPPPPALAPPLGASPPGAQKRHHEEPDGDAAGGSAAAEREGEDTAEFPSGARLAADRTPVAQRVSVESKASVSERSLAPRTTDHLKEYGPDEIIEGYLLGTFKESFSKVLTREFSKTTQKVKRRFAEGPPCKRSADQHASGATLPKDAVREDDLDKLLQKALRTRAMRKCSGARHGAASAAENSEQQRGKITQYLISVSFQRCGPETLGIRDARELRAISECLDALLGGDVPRLEDALARRFKALEAAVSDWLDAGGSFPAPTRGWPAGAGEPVDLRRLAGPASQSRALALEEMEEAYIYNVDRRADATWGFGSWLGRGLWKDIPCDAIARVGWQPVLNGAFGAAKRRVSAASHVPMLGDIEPLPMGGEHRVAVVEDGELLARSSGDIE</sequence>
<proteinExistence type="predicted"/>
<comment type="caution">
    <text evidence="2">The sequence shown here is derived from an EMBL/GenBank/DDBJ whole genome shotgun (WGS) entry which is preliminary data.</text>
</comment>
<dbReference type="EMBL" id="CAUYUJ010016471">
    <property type="protein sequence ID" value="CAK0865651.1"/>
    <property type="molecule type" value="Genomic_DNA"/>
</dbReference>
<keyword evidence="3" id="KW-1185">Reference proteome</keyword>
<evidence type="ECO:0000256" key="1">
    <source>
        <dbReference type="SAM" id="MobiDB-lite"/>
    </source>
</evidence>
<feature type="region of interest" description="Disordered" evidence="1">
    <location>
        <begin position="1"/>
        <end position="75"/>
    </location>
</feature>
<feature type="region of interest" description="Disordered" evidence="1">
    <location>
        <begin position="91"/>
        <end position="185"/>
    </location>
</feature>